<feature type="domain" description="Histidine kinase" evidence="20">
    <location>
        <begin position="343"/>
        <end position="538"/>
    </location>
</feature>
<evidence type="ECO:0000256" key="7">
    <source>
        <dbReference type="ARBA" id="ARBA00022490"/>
    </source>
</evidence>
<evidence type="ECO:0000256" key="8">
    <source>
        <dbReference type="ARBA" id="ARBA00022553"/>
    </source>
</evidence>
<keyword evidence="19" id="KW-0812">Transmembrane</keyword>
<keyword evidence="22" id="KW-1185">Reference proteome</keyword>
<dbReference type="Proteomes" id="UP000095552">
    <property type="component" value="Unassembled WGS sequence"/>
</dbReference>
<comment type="subcellular location">
    <subcellularLocation>
        <location evidence="3">Cytoplasm</location>
    </subcellularLocation>
</comment>
<dbReference type="SUPFAM" id="SSF48452">
    <property type="entry name" value="TPR-like"/>
    <property type="match status" value="1"/>
</dbReference>
<keyword evidence="13" id="KW-0067">ATP-binding</keyword>
<evidence type="ECO:0000259" key="20">
    <source>
        <dbReference type="PROSITE" id="PS50109"/>
    </source>
</evidence>
<dbReference type="GO" id="GO:0051539">
    <property type="term" value="F:4 iron, 4 sulfur cluster binding"/>
    <property type="evidence" value="ECO:0007669"/>
    <property type="project" value="UniProtKB-KW"/>
</dbReference>
<dbReference type="InterPro" id="IPR011712">
    <property type="entry name" value="Sig_transdc_His_kin_sub3_dim/P"/>
</dbReference>
<dbReference type="GO" id="GO:0046983">
    <property type="term" value="F:protein dimerization activity"/>
    <property type="evidence" value="ECO:0007669"/>
    <property type="project" value="InterPro"/>
</dbReference>
<dbReference type="InterPro" id="IPR005467">
    <property type="entry name" value="His_kinase_dom"/>
</dbReference>
<keyword evidence="19" id="KW-1133">Transmembrane helix</keyword>
<evidence type="ECO:0000256" key="1">
    <source>
        <dbReference type="ARBA" id="ARBA00000085"/>
    </source>
</evidence>
<dbReference type="CDD" id="cd16917">
    <property type="entry name" value="HATPase_UhpB-NarQ-NarX-like"/>
    <property type="match status" value="1"/>
</dbReference>
<comment type="function">
    <text evidence="17">Member of the two-component regulatory system NreB/NreC involved in the control of dissimilatory nitrate/nitrite reduction in response to oxygen. NreB functions as a direct oxygen sensor histidine kinase which is autophosphorylated, in the absence of oxygen, probably at the conserved histidine residue, and transfers its phosphate group probably to a conserved aspartate residue of NreC. NreB/NreC activates the expression of the nitrate (narGHJI) and nitrite (nir) reductase operons, as well as the putative nitrate transporter gene narT.</text>
</comment>
<dbReference type="GO" id="GO:0016020">
    <property type="term" value="C:membrane"/>
    <property type="evidence" value="ECO:0007669"/>
    <property type="project" value="InterPro"/>
</dbReference>
<dbReference type="PRINTS" id="PR00344">
    <property type="entry name" value="BCTRLSENSOR"/>
</dbReference>
<keyword evidence="16" id="KW-0411">Iron-sulfur</keyword>
<dbReference type="SUPFAM" id="SSF55874">
    <property type="entry name" value="ATPase domain of HSP90 chaperone/DNA topoisomerase II/histidine kinase"/>
    <property type="match status" value="1"/>
</dbReference>
<dbReference type="STRING" id="1563681.BFP71_17300"/>
<evidence type="ECO:0000256" key="4">
    <source>
        <dbReference type="ARBA" id="ARBA00012438"/>
    </source>
</evidence>
<evidence type="ECO:0000256" key="6">
    <source>
        <dbReference type="ARBA" id="ARBA00022485"/>
    </source>
</evidence>
<evidence type="ECO:0000256" key="15">
    <source>
        <dbReference type="ARBA" id="ARBA00023012"/>
    </source>
</evidence>
<dbReference type="InterPro" id="IPR003594">
    <property type="entry name" value="HATPase_dom"/>
</dbReference>
<keyword evidence="10" id="KW-0479">Metal-binding</keyword>
<dbReference type="PROSITE" id="PS50109">
    <property type="entry name" value="HIS_KIN"/>
    <property type="match status" value="1"/>
</dbReference>
<dbReference type="PANTHER" id="PTHR24421">
    <property type="entry name" value="NITRATE/NITRITE SENSOR PROTEIN NARX-RELATED"/>
    <property type="match status" value="1"/>
</dbReference>
<name>A0A1E5T1I6_9BACT</name>
<evidence type="ECO:0000256" key="18">
    <source>
        <dbReference type="ARBA" id="ARBA00030800"/>
    </source>
</evidence>
<dbReference type="Pfam" id="PF02518">
    <property type="entry name" value="HATPase_c"/>
    <property type="match status" value="1"/>
</dbReference>
<keyword evidence="6" id="KW-0004">4Fe-4S</keyword>
<proteinExistence type="predicted"/>
<evidence type="ECO:0000256" key="14">
    <source>
        <dbReference type="ARBA" id="ARBA00023004"/>
    </source>
</evidence>
<evidence type="ECO:0000313" key="21">
    <source>
        <dbReference type="EMBL" id="OEK05167.1"/>
    </source>
</evidence>
<organism evidence="21 22">
    <name type="scientific">Roseivirga misakiensis</name>
    <dbReference type="NCBI Taxonomy" id="1563681"/>
    <lineage>
        <taxon>Bacteria</taxon>
        <taxon>Pseudomonadati</taxon>
        <taxon>Bacteroidota</taxon>
        <taxon>Cytophagia</taxon>
        <taxon>Cytophagales</taxon>
        <taxon>Roseivirgaceae</taxon>
        <taxon>Roseivirga</taxon>
    </lineage>
</organism>
<evidence type="ECO:0000256" key="19">
    <source>
        <dbReference type="SAM" id="Phobius"/>
    </source>
</evidence>
<evidence type="ECO:0000313" key="22">
    <source>
        <dbReference type="Proteomes" id="UP000095552"/>
    </source>
</evidence>
<comment type="caution">
    <text evidence="21">The sequence shown here is derived from an EMBL/GenBank/DDBJ whole genome shotgun (WGS) entry which is preliminary data.</text>
</comment>
<evidence type="ECO:0000256" key="9">
    <source>
        <dbReference type="ARBA" id="ARBA00022679"/>
    </source>
</evidence>
<dbReference type="PANTHER" id="PTHR24421:SF10">
    <property type="entry name" value="NITRATE_NITRITE SENSOR PROTEIN NARQ"/>
    <property type="match status" value="1"/>
</dbReference>
<evidence type="ECO:0000256" key="12">
    <source>
        <dbReference type="ARBA" id="ARBA00022777"/>
    </source>
</evidence>
<keyword evidence="11" id="KW-0547">Nucleotide-binding</keyword>
<dbReference type="Gene3D" id="1.25.40.10">
    <property type="entry name" value="Tetratricopeptide repeat domain"/>
    <property type="match status" value="1"/>
</dbReference>
<dbReference type="Pfam" id="PF07730">
    <property type="entry name" value="HisKA_3"/>
    <property type="match status" value="1"/>
</dbReference>
<dbReference type="EC" id="2.7.13.3" evidence="4"/>
<evidence type="ECO:0000256" key="17">
    <source>
        <dbReference type="ARBA" id="ARBA00024827"/>
    </source>
</evidence>
<evidence type="ECO:0000256" key="2">
    <source>
        <dbReference type="ARBA" id="ARBA00001966"/>
    </source>
</evidence>
<keyword evidence="14" id="KW-0408">Iron</keyword>
<dbReference type="InterPro" id="IPR050482">
    <property type="entry name" value="Sensor_HK_TwoCompSys"/>
</dbReference>
<dbReference type="GO" id="GO:0005737">
    <property type="term" value="C:cytoplasm"/>
    <property type="evidence" value="ECO:0007669"/>
    <property type="project" value="UniProtKB-SubCell"/>
</dbReference>
<accession>A0A1E5T1I6</accession>
<keyword evidence="15" id="KW-0902">Two-component regulatory system</keyword>
<gene>
    <name evidence="21" type="ORF">BFP71_17300</name>
</gene>
<comment type="cofactor">
    <cofactor evidence="2">
        <name>[4Fe-4S] cluster</name>
        <dbReference type="ChEBI" id="CHEBI:49883"/>
    </cofactor>
</comment>
<reference evidence="21 22" key="1">
    <citation type="submission" date="2016-08" db="EMBL/GenBank/DDBJ databases">
        <title>Draft genome of Fabibacter sp. strain SK-8.</title>
        <authorList>
            <person name="Wong S.-K."/>
            <person name="Hamasaki K."/>
            <person name="Yoshizawa S."/>
        </authorList>
    </citation>
    <scope>NUCLEOTIDE SEQUENCE [LARGE SCALE GENOMIC DNA]</scope>
    <source>
        <strain evidence="21 22">SK-8</strain>
    </source>
</reference>
<feature type="transmembrane region" description="Helical" evidence="19">
    <location>
        <begin position="277"/>
        <end position="295"/>
    </location>
</feature>
<evidence type="ECO:0000256" key="13">
    <source>
        <dbReference type="ARBA" id="ARBA00022840"/>
    </source>
</evidence>
<dbReference type="GO" id="GO:0046872">
    <property type="term" value="F:metal ion binding"/>
    <property type="evidence" value="ECO:0007669"/>
    <property type="project" value="UniProtKB-KW"/>
</dbReference>
<keyword evidence="9" id="KW-0808">Transferase</keyword>
<keyword evidence="8" id="KW-0597">Phosphoprotein</keyword>
<dbReference type="GO" id="GO:0000155">
    <property type="term" value="F:phosphorelay sensor kinase activity"/>
    <property type="evidence" value="ECO:0007669"/>
    <property type="project" value="InterPro"/>
</dbReference>
<dbReference type="SMART" id="SM00387">
    <property type="entry name" value="HATPase_c"/>
    <property type="match status" value="1"/>
</dbReference>
<evidence type="ECO:0000256" key="16">
    <source>
        <dbReference type="ARBA" id="ARBA00023014"/>
    </source>
</evidence>
<dbReference type="GO" id="GO:0005524">
    <property type="term" value="F:ATP binding"/>
    <property type="evidence" value="ECO:0007669"/>
    <property type="project" value="UniProtKB-KW"/>
</dbReference>
<keyword evidence="19" id="KW-0472">Membrane</keyword>
<evidence type="ECO:0000256" key="3">
    <source>
        <dbReference type="ARBA" id="ARBA00004496"/>
    </source>
</evidence>
<dbReference type="Gene3D" id="3.30.565.10">
    <property type="entry name" value="Histidine kinase-like ATPase, C-terminal domain"/>
    <property type="match status" value="1"/>
</dbReference>
<dbReference type="AlphaFoldDB" id="A0A1E5T1I6"/>
<keyword evidence="12" id="KW-0418">Kinase</keyword>
<dbReference type="InterPro" id="IPR011990">
    <property type="entry name" value="TPR-like_helical_dom_sf"/>
</dbReference>
<comment type="catalytic activity">
    <reaction evidence="1">
        <text>ATP + protein L-histidine = ADP + protein N-phospho-L-histidine.</text>
        <dbReference type="EC" id="2.7.13.3"/>
    </reaction>
</comment>
<evidence type="ECO:0000256" key="10">
    <source>
        <dbReference type="ARBA" id="ARBA00022723"/>
    </source>
</evidence>
<sequence length="539" mass="61313">MRQVEQSDKLRGESKFDSALFLMEDLFMSAKEVGDYEYMSRAKIEISSTYLSTKRDSFALLAINEAILYAEKGGVEHLKMTAIYNLGLVMERKSQFDSAMLYYSQAEKFYRKNLDTLKLGIVLSGMASVQTEKQRWSNAIELNQESAKLYSAIGKYDVLAKRYFVIGENYLIWDYYDSLDISNRYLDSAEIYYNKSFKWADSLSFPTPAFRSLRGLAVINERRADYETALGFMYRSNDITQRLYSRNIEDKLLAVREQYYTANLEIKALREERQKNTILIIGVAIIIVISIWLYIVDQRRKSVLAIAEKNDQINKQKIDELLQEQEIASLQGVLEGQETERKRVAIDLHDRLGGILSMVKLHFSAVEEKIEKENPNKEKFLTASELLDLAAGEVRNISHDMMSGVLAKFGLIPALEDLKTRISETGKLDLNLYVNIKDNLLSGEQELQLYRIVQELISNILKHSQATETNIQLNQNEGSVNLIVEDDGVGFDPKRLENADGIGLSNLKARVAKLEGTFHVDSGKGAGTTISIDIPVEND</sequence>
<dbReference type="InterPro" id="IPR036890">
    <property type="entry name" value="HATPase_C_sf"/>
</dbReference>
<dbReference type="Gene3D" id="1.20.5.1930">
    <property type="match status" value="1"/>
</dbReference>
<dbReference type="InterPro" id="IPR004358">
    <property type="entry name" value="Sig_transdc_His_kin-like_C"/>
</dbReference>
<evidence type="ECO:0000256" key="5">
    <source>
        <dbReference type="ARBA" id="ARBA00017322"/>
    </source>
</evidence>
<keyword evidence="7" id="KW-0963">Cytoplasm</keyword>
<protein>
    <recommendedName>
        <fullName evidence="5">Oxygen sensor histidine kinase NreB</fullName>
        <ecNumber evidence="4">2.7.13.3</ecNumber>
    </recommendedName>
    <alternativeName>
        <fullName evidence="18">Nitrogen regulation protein B</fullName>
    </alternativeName>
</protein>
<dbReference type="EMBL" id="MDGQ01000005">
    <property type="protein sequence ID" value="OEK05167.1"/>
    <property type="molecule type" value="Genomic_DNA"/>
</dbReference>
<evidence type="ECO:0000256" key="11">
    <source>
        <dbReference type="ARBA" id="ARBA00022741"/>
    </source>
</evidence>